<keyword evidence="2" id="KW-1185">Reference proteome</keyword>
<dbReference type="EMBL" id="CM055113">
    <property type="protein sequence ID" value="KAJ7515784.1"/>
    <property type="molecule type" value="Genomic_DNA"/>
</dbReference>
<reference evidence="2" key="1">
    <citation type="journal article" date="2024" name="Proc. Natl. Acad. Sci. U.S.A.">
        <title>Extraordinary preservation of gene collinearity over three hundred million years revealed in homosporous lycophytes.</title>
        <authorList>
            <person name="Li C."/>
            <person name="Wickell D."/>
            <person name="Kuo L.Y."/>
            <person name="Chen X."/>
            <person name="Nie B."/>
            <person name="Liao X."/>
            <person name="Peng D."/>
            <person name="Ji J."/>
            <person name="Jenkins J."/>
            <person name="Williams M."/>
            <person name="Shu S."/>
            <person name="Plott C."/>
            <person name="Barry K."/>
            <person name="Rajasekar S."/>
            <person name="Grimwood J."/>
            <person name="Han X."/>
            <person name="Sun S."/>
            <person name="Hou Z."/>
            <person name="He W."/>
            <person name="Dai G."/>
            <person name="Sun C."/>
            <person name="Schmutz J."/>
            <person name="Leebens-Mack J.H."/>
            <person name="Li F.W."/>
            <person name="Wang L."/>
        </authorList>
    </citation>
    <scope>NUCLEOTIDE SEQUENCE [LARGE SCALE GENOMIC DNA]</scope>
    <source>
        <strain evidence="2">cv. PW_Plant_1</strain>
    </source>
</reference>
<proteinExistence type="predicted"/>
<accession>A0ACC2AFY0</accession>
<evidence type="ECO:0000313" key="1">
    <source>
        <dbReference type="EMBL" id="KAJ7515784.1"/>
    </source>
</evidence>
<name>A0ACC2AFY0_DIPCM</name>
<sequence>MGFTSQRANNSQIDCSKIMPSKQQQDEEIFPTEWEYLTKLRIEIDARGWKSQSRGDDRTLIRFLRARDLDVNKAALMYGDYVQWRQQANVDSILQTFTYPELHRVLEAWPQNWHKTDKLGRPVNIQLLSRLKLSDVFQATTEDRLLMRAMWVWEELHECRLPACSTAAGSYIGQATVIFDLHNVSVSTFTNVHVRRILSKMANLFSRYYPDYLGRLIIINVPVAFWVVWEMLRPFINDRTQKKIRIHRGNGLEDLLNTIHAEDLPSFLGGRCRCPGGCEHALTGP</sequence>
<protein>
    <submittedName>
        <fullName evidence="1">Uncharacterized protein</fullName>
    </submittedName>
</protein>
<organism evidence="1 2">
    <name type="scientific">Diphasiastrum complanatum</name>
    <name type="common">Issler's clubmoss</name>
    <name type="synonym">Lycopodium complanatum</name>
    <dbReference type="NCBI Taxonomy" id="34168"/>
    <lineage>
        <taxon>Eukaryota</taxon>
        <taxon>Viridiplantae</taxon>
        <taxon>Streptophyta</taxon>
        <taxon>Embryophyta</taxon>
        <taxon>Tracheophyta</taxon>
        <taxon>Lycopodiopsida</taxon>
        <taxon>Lycopodiales</taxon>
        <taxon>Lycopodiaceae</taxon>
        <taxon>Lycopodioideae</taxon>
        <taxon>Diphasiastrum</taxon>
    </lineage>
</organism>
<gene>
    <name evidence="1" type="ORF">O6H91_22G027700</name>
</gene>
<dbReference type="Proteomes" id="UP001162992">
    <property type="component" value="Chromosome 22"/>
</dbReference>
<evidence type="ECO:0000313" key="2">
    <source>
        <dbReference type="Proteomes" id="UP001162992"/>
    </source>
</evidence>
<comment type="caution">
    <text evidence="1">The sequence shown here is derived from an EMBL/GenBank/DDBJ whole genome shotgun (WGS) entry which is preliminary data.</text>
</comment>